<organism evidence="2">
    <name type="scientific">Candidatus Actinomarina minuta</name>
    <dbReference type="NCBI Taxonomy" id="1389454"/>
    <lineage>
        <taxon>Bacteria</taxon>
        <taxon>Bacillati</taxon>
        <taxon>Actinomycetota</taxon>
        <taxon>Actinomycetes</taxon>
        <taxon>Candidatus Actinomarinidae</taxon>
        <taxon>Candidatus Actinomarinales</taxon>
        <taxon>Candidatus Actinomarineae</taxon>
        <taxon>Candidatus Actinomarinaceae</taxon>
        <taxon>Candidatus Actinomarina</taxon>
    </lineage>
</organism>
<evidence type="ECO:0000313" key="2">
    <source>
        <dbReference type="EMBL" id="AGQ19130.1"/>
    </source>
</evidence>
<keyword evidence="1" id="KW-0175">Coiled coil</keyword>
<proteinExistence type="predicted"/>
<evidence type="ECO:0000256" key="1">
    <source>
        <dbReference type="SAM" id="Coils"/>
    </source>
</evidence>
<accession>S5DQI1</accession>
<dbReference type="AlphaFoldDB" id="S5DQI1"/>
<dbReference type="EMBL" id="KC811123">
    <property type="protein sequence ID" value="AGQ19130.1"/>
    <property type="molecule type" value="Genomic_DNA"/>
</dbReference>
<name>S5DQI1_9ACTN</name>
<protein>
    <submittedName>
        <fullName evidence="2">MedDCM-OCT-S31-C2-cds30</fullName>
    </submittedName>
</protein>
<sequence>MKKIFKFILFILGFKYVIKLMDENVDIKIQIKKLRNELANLETEDLENKLKEFFKKYDPKFKDQEENQEDF</sequence>
<feature type="coiled-coil region" evidence="1">
    <location>
        <begin position="17"/>
        <end position="56"/>
    </location>
</feature>
<reference evidence="2" key="1">
    <citation type="journal article" date="2013" name="Sci. Rep.">
        <title>Metagenomics uncovers a new group of low GC and ultra-small marine Actinobacteria.</title>
        <authorList>
            <person name="Ghai R."/>
            <person name="Mizuno C.M."/>
            <person name="Picazo A."/>
            <person name="Camacho A."/>
            <person name="Rodriguez-Valera F."/>
        </authorList>
    </citation>
    <scope>NUCLEOTIDE SEQUENCE</scope>
</reference>